<organism evidence="1 2">
    <name type="scientific">Tritrichomonas foetus</name>
    <dbReference type="NCBI Taxonomy" id="1144522"/>
    <lineage>
        <taxon>Eukaryota</taxon>
        <taxon>Metamonada</taxon>
        <taxon>Parabasalia</taxon>
        <taxon>Tritrichomonadida</taxon>
        <taxon>Tritrichomonadidae</taxon>
        <taxon>Tritrichomonas</taxon>
    </lineage>
</organism>
<dbReference type="VEuPathDB" id="TrichDB:TRFO_15537"/>
<proteinExistence type="predicted"/>
<dbReference type="AlphaFoldDB" id="A0A1J4KSH0"/>
<dbReference type="SUPFAM" id="SSF48403">
    <property type="entry name" value="Ankyrin repeat"/>
    <property type="match status" value="1"/>
</dbReference>
<dbReference type="Proteomes" id="UP000179807">
    <property type="component" value="Unassembled WGS sequence"/>
</dbReference>
<keyword evidence="2" id="KW-1185">Reference proteome</keyword>
<gene>
    <name evidence="1" type="ORF">TRFO_15537</name>
</gene>
<dbReference type="Pfam" id="PF00023">
    <property type="entry name" value="Ank"/>
    <property type="match status" value="1"/>
</dbReference>
<evidence type="ECO:0000313" key="2">
    <source>
        <dbReference type="Proteomes" id="UP000179807"/>
    </source>
</evidence>
<dbReference type="EMBL" id="MLAK01000412">
    <property type="protein sequence ID" value="OHT14231.1"/>
    <property type="molecule type" value="Genomic_DNA"/>
</dbReference>
<sequence length="110" mass="12836">MTPLHWAVENKSFMVIEEILKHGDSDLDVKDENGESAKDYIKRSRDRNLILHFCCYSGENDEDYFEEEPTNLVPDNTIATFSDESDQYYYSSVSYSSDDNESFHEETNDI</sequence>
<accession>A0A1J4KSH0</accession>
<protein>
    <submittedName>
        <fullName evidence="1">Uncharacterized protein</fullName>
    </submittedName>
</protein>
<dbReference type="InterPro" id="IPR002110">
    <property type="entry name" value="Ankyrin_rpt"/>
</dbReference>
<dbReference type="Gene3D" id="1.25.40.20">
    <property type="entry name" value="Ankyrin repeat-containing domain"/>
    <property type="match status" value="1"/>
</dbReference>
<evidence type="ECO:0000313" key="1">
    <source>
        <dbReference type="EMBL" id="OHT14231.1"/>
    </source>
</evidence>
<dbReference type="InterPro" id="IPR036770">
    <property type="entry name" value="Ankyrin_rpt-contain_sf"/>
</dbReference>
<comment type="caution">
    <text evidence="1">The sequence shown here is derived from an EMBL/GenBank/DDBJ whole genome shotgun (WGS) entry which is preliminary data.</text>
</comment>
<dbReference type="RefSeq" id="XP_068367367.1">
    <property type="nucleotide sequence ID" value="XM_068498445.1"/>
</dbReference>
<dbReference type="GeneID" id="94833149"/>
<name>A0A1J4KSH0_9EUKA</name>
<reference evidence="1" key="1">
    <citation type="submission" date="2016-10" db="EMBL/GenBank/DDBJ databases">
        <authorList>
            <person name="Benchimol M."/>
            <person name="Almeida L.G."/>
            <person name="Vasconcelos A.T."/>
            <person name="Perreira-Neves A."/>
            <person name="Rosa I.A."/>
            <person name="Tasca T."/>
            <person name="Bogo M.R."/>
            <person name="de Souza W."/>
        </authorList>
    </citation>
    <scope>NUCLEOTIDE SEQUENCE [LARGE SCALE GENOMIC DNA]</scope>
    <source>
        <strain evidence="1">K</strain>
    </source>
</reference>